<name>Q1Q4Q0_KUEST</name>
<evidence type="ECO:0000313" key="3">
    <source>
        <dbReference type="Proteomes" id="UP000501926"/>
    </source>
</evidence>
<reference evidence="1" key="2">
    <citation type="submission" date="2006-01" db="EMBL/GenBank/DDBJ databases">
        <authorList>
            <person name="Genoscope"/>
        </authorList>
    </citation>
    <scope>NUCLEOTIDE SEQUENCE</scope>
</reference>
<organism evidence="1">
    <name type="scientific">Kuenenia stuttgartiensis</name>
    <dbReference type="NCBI Taxonomy" id="174633"/>
    <lineage>
        <taxon>Bacteria</taxon>
        <taxon>Pseudomonadati</taxon>
        <taxon>Planctomycetota</taxon>
        <taxon>Candidatus Brocadiia</taxon>
        <taxon>Candidatus Brocadiales</taxon>
        <taxon>Candidatus Brocadiaceae</taxon>
        <taxon>Candidatus Kuenenia</taxon>
    </lineage>
</organism>
<sequence>MGGLIIQVDDCNTAYCKGSRRISRGAFPIFCNRLCDWGKTTLQGMWQALSPAGGGLRGWNCLRRKSGRFIT</sequence>
<dbReference type="EMBL" id="CP049055">
    <property type="protein sequence ID" value="QII12611.1"/>
    <property type="molecule type" value="Genomic_DNA"/>
</dbReference>
<gene>
    <name evidence="2" type="ORF">KsCSTR_32320</name>
    <name evidence="1" type="ORF">kuste4233</name>
</gene>
<dbReference type="Proteomes" id="UP000501926">
    <property type="component" value="Chromosome"/>
</dbReference>
<dbReference type="AlphaFoldDB" id="Q1Q4Q0"/>
<protein>
    <submittedName>
        <fullName evidence="1">Uncharacterized protein</fullName>
    </submittedName>
</protein>
<accession>Q1Q4Q0</accession>
<proteinExistence type="predicted"/>
<evidence type="ECO:0000313" key="1">
    <source>
        <dbReference type="EMBL" id="CAJ74995.1"/>
    </source>
</evidence>
<reference evidence="2 3" key="3">
    <citation type="submission" date="2020-02" db="EMBL/GenBank/DDBJ databases">
        <title>Newly sequenced genome of strain CSTR1 showed variability in Candidatus Kuenenia stuttgartiensis genomes.</title>
        <authorList>
            <person name="Ding C."/>
            <person name="Adrian L."/>
        </authorList>
    </citation>
    <scope>NUCLEOTIDE SEQUENCE [LARGE SCALE GENOMIC DNA]</scope>
    <source>
        <strain evidence="2 3">CSTR1</strain>
    </source>
</reference>
<reference evidence="1" key="1">
    <citation type="journal article" date="2006" name="Nature">
        <title>Deciphering the evolution and metabolism of an anammox bacterium from a community genome.</title>
        <authorList>
            <person name="Strous M."/>
            <person name="Pelletier E."/>
            <person name="Mangenot S."/>
            <person name="Rattei T."/>
            <person name="Lehner A."/>
            <person name="Taylor M.W."/>
            <person name="Horn M."/>
            <person name="Daims H."/>
            <person name="Bartol-Mavel D."/>
            <person name="Wincker P."/>
            <person name="Barbe V."/>
            <person name="Fonknechten N."/>
            <person name="Vallenet D."/>
            <person name="Segurens B."/>
            <person name="Schenowitz-Truong C."/>
            <person name="Medigue C."/>
            <person name="Collingro A."/>
            <person name="Snel B."/>
            <person name="Dutilh B.E."/>
            <person name="OpDenCamp H.J.M."/>
            <person name="vanDerDrift C."/>
            <person name="Cirpus I."/>
            <person name="vanDePas-Schoonen K.T."/>
            <person name="Harhangi H.R."/>
            <person name="vanNiftrik L."/>
            <person name="Schmid M."/>
            <person name="Keltjens J."/>
            <person name="vanDeVossenberg J."/>
            <person name="Kartal B."/>
            <person name="Meier H."/>
            <person name="Frishman D."/>
            <person name="Huynen M.A."/>
            <person name="Mewes H."/>
            <person name="Weissenbach J."/>
            <person name="Jetten M.S.M."/>
            <person name="Wagner M."/>
            <person name="LePaslier D."/>
        </authorList>
    </citation>
    <scope>NUCLEOTIDE SEQUENCE</scope>
</reference>
<dbReference type="EMBL" id="CT573071">
    <property type="protein sequence ID" value="CAJ74995.1"/>
    <property type="molecule type" value="Genomic_DNA"/>
</dbReference>
<evidence type="ECO:0000313" key="2">
    <source>
        <dbReference type="EMBL" id="QII12611.1"/>
    </source>
</evidence>